<dbReference type="STRING" id="764291.STRUR_0841"/>
<dbReference type="InterPro" id="IPR008577">
    <property type="entry name" value="DUF859"/>
</dbReference>
<reference evidence="1 2" key="1">
    <citation type="journal article" date="2014" name="Int. J. Syst. Evol. Microbiol.">
        <title>Phylogenomics and the dynamic genome evolution of the genus Streptococcus.</title>
        <authorList>
            <consortium name="The Broad Institute Genome Sequencing Platform"/>
            <person name="Richards V.P."/>
            <person name="Palmer S.R."/>
            <person name="Pavinski Bitar P.D."/>
            <person name="Qin X."/>
            <person name="Weinstock G.M."/>
            <person name="Highlander S.K."/>
            <person name="Town C.D."/>
            <person name="Burne R.A."/>
            <person name="Stanhope M.J."/>
        </authorList>
    </citation>
    <scope>NUCLEOTIDE SEQUENCE [LARGE SCALE GENOMIC DNA]</scope>
    <source>
        <strain evidence="1 2">2285-97</strain>
    </source>
</reference>
<name>G5KEK6_9STRE</name>
<protein>
    <recommendedName>
        <fullName evidence="3">Capsid and scaffold protein</fullName>
    </recommendedName>
</protein>
<sequence length="632" mass="67350">MATSNFNGTYGKLLKLEGLYGVVSQDKVKNQSKIRVWTNLIMGNGGNISGGSGNVTIHLNGGGAINNVTVNIGSNSKILLWYQEYTINHDSQGNAKVDISLTVYSGFSNYGSATVKLSGDLPQIKRASTVSAPTTDLGSNATITITPSDSSYTHTVRYEFNGKTGVIAQNVTTSTNWQVPLSFANDLPNSISGIVTIYVDTYAGNTPLGTNSTSMNVNVPSTLIPTISSFTLTETNATVSKLITDSNYFVQIYSQIKANLGSASGVNKSTISSFKAEIVGKDMSVSSDGGVFGLINFSGTFTVRATVTDSRGRESKPLDKTITILEYKPPQLNYSVLRTGSTSSTLTVTRNAQISPLTVNGAQKNIMTLTFKVSPYNKEAYTTDNGQASGQWSAISSLTNSQANLAGTYVANSSWDIIGVLTDSLGGLVTFKTTVTSEKVVFSYDKNGMGIGKPREFGVLDVAKGGIYHDGKLIQLKQLTDDKGKWLPDIKVVTPDSSPRFKDVSVTSIDATSAVTASKILMTDTKRTTFGFPFGLSAQALRKGNMVTLVISRSGANVGSYEYSLMNETIPLGYRPAIETPFPIVANSGASVQGTAVLHLLNNGQVKLTNNLTSTKIWNGTITYITNDTYPS</sequence>
<dbReference type="Pfam" id="PF05895">
    <property type="entry name" value="DUF859"/>
    <property type="match status" value="1"/>
</dbReference>
<dbReference type="RefSeq" id="WP_006739570.1">
    <property type="nucleotide sequence ID" value="NZ_AEUZ02000001.1"/>
</dbReference>
<dbReference type="EMBL" id="AEUZ02000001">
    <property type="protein sequence ID" value="EHJ56829.1"/>
    <property type="molecule type" value="Genomic_DNA"/>
</dbReference>
<comment type="caution">
    <text evidence="1">The sequence shown here is derived from an EMBL/GenBank/DDBJ whole genome shotgun (WGS) entry which is preliminary data.</text>
</comment>
<dbReference type="AlphaFoldDB" id="G5KEK6"/>
<keyword evidence="2" id="KW-1185">Reference proteome</keyword>
<dbReference type="eggNOG" id="ENOG5031NAS">
    <property type="taxonomic scope" value="Bacteria"/>
</dbReference>
<accession>G5KEK6</accession>
<gene>
    <name evidence="1" type="ORF">STRUR_0841</name>
</gene>
<evidence type="ECO:0008006" key="3">
    <source>
        <dbReference type="Google" id="ProtNLM"/>
    </source>
</evidence>
<evidence type="ECO:0000313" key="1">
    <source>
        <dbReference type="EMBL" id="EHJ56829.1"/>
    </source>
</evidence>
<dbReference type="Proteomes" id="UP000005388">
    <property type="component" value="Unassembled WGS sequence"/>
</dbReference>
<organism evidence="1 2">
    <name type="scientific">Streptococcus urinalis 2285-97</name>
    <dbReference type="NCBI Taxonomy" id="764291"/>
    <lineage>
        <taxon>Bacteria</taxon>
        <taxon>Bacillati</taxon>
        <taxon>Bacillota</taxon>
        <taxon>Bacilli</taxon>
        <taxon>Lactobacillales</taxon>
        <taxon>Streptococcaceae</taxon>
        <taxon>Streptococcus</taxon>
    </lineage>
</organism>
<proteinExistence type="predicted"/>
<evidence type="ECO:0000313" key="2">
    <source>
        <dbReference type="Proteomes" id="UP000005388"/>
    </source>
</evidence>